<keyword evidence="1" id="KW-0472">Membrane</keyword>
<proteinExistence type="predicted"/>
<organism evidence="3 4">
    <name type="scientific">Streptomyces hiroshimensis</name>
    <dbReference type="NCBI Taxonomy" id="66424"/>
    <lineage>
        <taxon>Bacteria</taxon>
        <taxon>Bacillati</taxon>
        <taxon>Actinomycetota</taxon>
        <taxon>Actinomycetes</taxon>
        <taxon>Kitasatosporales</taxon>
        <taxon>Streptomycetaceae</taxon>
        <taxon>Streptomyces</taxon>
    </lineage>
</organism>
<dbReference type="InterPro" id="IPR046201">
    <property type="entry name" value="DUF6234"/>
</dbReference>
<evidence type="ECO:0000256" key="1">
    <source>
        <dbReference type="SAM" id="Phobius"/>
    </source>
</evidence>
<feature type="transmembrane region" description="Helical" evidence="1">
    <location>
        <begin position="38"/>
        <end position="63"/>
    </location>
</feature>
<keyword evidence="4" id="KW-1185">Reference proteome</keyword>
<dbReference type="EMBL" id="BMUT01000007">
    <property type="protein sequence ID" value="GGX88424.1"/>
    <property type="molecule type" value="Genomic_DNA"/>
</dbReference>
<accession>A0ABQ2YLP4</accession>
<dbReference type="Proteomes" id="UP000659223">
    <property type="component" value="Unassembled WGS sequence"/>
</dbReference>
<evidence type="ECO:0000313" key="3">
    <source>
        <dbReference type="EMBL" id="GGX88424.1"/>
    </source>
</evidence>
<keyword evidence="1" id="KW-0812">Transmembrane</keyword>
<keyword evidence="1" id="KW-1133">Transmembrane helix</keyword>
<gene>
    <name evidence="3" type="ORF">GCM10010324_37760</name>
</gene>
<reference evidence="4" key="1">
    <citation type="journal article" date="2019" name="Int. J. Syst. Evol. Microbiol.">
        <title>The Global Catalogue of Microorganisms (GCM) 10K type strain sequencing project: providing services to taxonomists for standard genome sequencing and annotation.</title>
        <authorList>
            <consortium name="The Broad Institute Genomics Platform"/>
            <consortium name="The Broad Institute Genome Sequencing Center for Infectious Disease"/>
            <person name="Wu L."/>
            <person name="Ma J."/>
        </authorList>
    </citation>
    <scope>NUCLEOTIDE SEQUENCE [LARGE SCALE GENOMIC DNA]</scope>
    <source>
        <strain evidence="4">JCM 4586</strain>
    </source>
</reference>
<feature type="domain" description="DUF6234" evidence="2">
    <location>
        <begin position="39"/>
        <end position="133"/>
    </location>
</feature>
<feature type="transmembrane region" description="Helical" evidence="1">
    <location>
        <begin position="117"/>
        <end position="137"/>
    </location>
</feature>
<comment type="caution">
    <text evidence="3">The sequence shown here is derived from an EMBL/GenBank/DDBJ whole genome shotgun (WGS) entry which is preliminary data.</text>
</comment>
<sequence>MPPPQPPGNTEVMAPLPVAPPAVVPHRSRTGASAGIPWYADLLIALGLLALEVVASIGCLYVVGIEGWGHNAGYGGQRDAPPPPDTSGQLFAFFAVLAAFAFVAAVGLAFARAFITVVVQGLVAACLGLALLAFPIVDHGRAESSGPSGTGGNAPSFVR</sequence>
<evidence type="ECO:0000259" key="2">
    <source>
        <dbReference type="Pfam" id="PF19747"/>
    </source>
</evidence>
<protein>
    <recommendedName>
        <fullName evidence="2">DUF6234 domain-containing protein</fullName>
    </recommendedName>
</protein>
<dbReference type="Pfam" id="PF19747">
    <property type="entry name" value="DUF6234"/>
    <property type="match status" value="1"/>
</dbReference>
<feature type="transmembrane region" description="Helical" evidence="1">
    <location>
        <begin position="90"/>
        <end position="110"/>
    </location>
</feature>
<name>A0ABQ2YLP4_9ACTN</name>
<evidence type="ECO:0000313" key="4">
    <source>
        <dbReference type="Proteomes" id="UP000659223"/>
    </source>
</evidence>